<dbReference type="InterPro" id="IPR036388">
    <property type="entry name" value="WH-like_DNA-bd_sf"/>
</dbReference>
<sequence length="75" mass="8309">MNNNLIEISPEILSGIPVFKNTRVPIKTLIDYLSAGETIADFLDDFPTVTQEQAVSLLKLAQETLLKQTYENIAG</sequence>
<dbReference type="RefSeq" id="WP_124142914.1">
    <property type="nucleotide sequence ID" value="NZ_CAWOLW010000002.1"/>
</dbReference>
<dbReference type="AlphaFoldDB" id="A0A3N6R4T1"/>
<protein>
    <submittedName>
        <fullName evidence="1">DUF433 domain-containing protein</fullName>
    </submittedName>
</protein>
<evidence type="ECO:0000313" key="1">
    <source>
        <dbReference type="EMBL" id="RQH54545.1"/>
    </source>
</evidence>
<dbReference type="Proteomes" id="UP000269154">
    <property type="component" value="Unassembled WGS sequence"/>
</dbReference>
<organism evidence="1 2">
    <name type="scientific">Okeania hirsuta</name>
    <dbReference type="NCBI Taxonomy" id="1458930"/>
    <lineage>
        <taxon>Bacteria</taxon>
        <taxon>Bacillati</taxon>
        <taxon>Cyanobacteriota</taxon>
        <taxon>Cyanophyceae</taxon>
        <taxon>Oscillatoriophycideae</taxon>
        <taxon>Oscillatoriales</taxon>
        <taxon>Microcoleaceae</taxon>
        <taxon>Okeania</taxon>
    </lineage>
</organism>
<dbReference type="InterPro" id="IPR007367">
    <property type="entry name" value="DUF433"/>
</dbReference>
<comment type="caution">
    <text evidence="1">The sequence shown here is derived from an EMBL/GenBank/DDBJ whole genome shotgun (WGS) entry which is preliminary data.</text>
</comment>
<dbReference type="EMBL" id="RCBY01000010">
    <property type="protein sequence ID" value="RQH54545.1"/>
    <property type="molecule type" value="Genomic_DNA"/>
</dbReference>
<keyword evidence="2" id="KW-1185">Reference proteome</keyword>
<reference evidence="1 2" key="1">
    <citation type="journal article" date="2018" name="ACS Chem. Biol.">
        <title>Ketoreductase domain dysfunction expands chemodiversity: malyngamide biosynthesis in the cyanobacterium Okeania hirsuta.</title>
        <authorList>
            <person name="Moss N.A."/>
            <person name="Leao T."/>
            <person name="Rankin M."/>
            <person name="McCullough T.M."/>
            <person name="Qu P."/>
            <person name="Korobeynikov A."/>
            <person name="Smith J.L."/>
            <person name="Gerwick L."/>
            <person name="Gerwick W.H."/>
        </authorList>
    </citation>
    <scope>NUCLEOTIDE SEQUENCE [LARGE SCALE GENOMIC DNA]</scope>
    <source>
        <strain evidence="1 2">PAB10Feb10-1</strain>
    </source>
</reference>
<dbReference type="InterPro" id="IPR009057">
    <property type="entry name" value="Homeodomain-like_sf"/>
</dbReference>
<dbReference type="OrthoDB" id="9809529at2"/>
<evidence type="ECO:0000313" key="2">
    <source>
        <dbReference type="Proteomes" id="UP000269154"/>
    </source>
</evidence>
<dbReference type="SUPFAM" id="SSF46689">
    <property type="entry name" value="Homeodomain-like"/>
    <property type="match status" value="1"/>
</dbReference>
<accession>A0A3N6R4T1</accession>
<name>A0A3N6R4T1_9CYAN</name>
<dbReference type="PANTHER" id="PTHR34849">
    <property type="entry name" value="SSL5025 PROTEIN"/>
    <property type="match status" value="1"/>
</dbReference>
<dbReference type="Gene3D" id="1.10.10.10">
    <property type="entry name" value="Winged helix-like DNA-binding domain superfamily/Winged helix DNA-binding domain"/>
    <property type="match status" value="1"/>
</dbReference>
<gene>
    <name evidence="1" type="ORF">D5R40_03230</name>
</gene>
<dbReference type="Pfam" id="PF04255">
    <property type="entry name" value="DUF433"/>
    <property type="match status" value="1"/>
</dbReference>
<proteinExistence type="predicted"/>
<dbReference type="PANTHER" id="PTHR34849:SF3">
    <property type="entry name" value="SSR2962 PROTEIN"/>
    <property type="match status" value="1"/>
</dbReference>